<protein>
    <submittedName>
        <fullName evidence="2">Glycosyltransferase</fullName>
    </submittedName>
</protein>
<accession>A0A8J7MW76</accession>
<name>A0A8J7MW76_9RHOB</name>
<evidence type="ECO:0000313" key="2">
    <source>
        <dbReference type="EMBL" id="MBL4929009.1"/>
    </source>
</evidence>
<evidence type="ECO:0000259" key="1">
    <source>
        <dbReference type="Pfam" id="PF00535"/>
    </source>
</evidence>
<dbReference type="PANTHER" id="PTHR43685:SF2">
    <property type="entry name" value="GLYCOSYLTRANSFERASE 2-LIKE DOMAIN-CONTAINING PROTEIN"/>
    <property type="match status" value="1"/>
</dbReference>
<dbReference type="SUPFAM" id="SSF53448">
    <property type="entry name" value="Nucleotide-diphospho-sugar transferases"/>
    <property type="match status" value="1"/>
</dbReference>
<dbReference type="Proteomes" id="UP000619033">
    <property type="component" value="Unassembled WGS sequence"/>
</dbReference>
<dbReference type="Gene3D" id="3.90.550.10">
    <property type="entry name" value="Spore Coat Polysaccharide Biosynthesis Protein SpsA, Chain A"/>
    <property type="match status" value="1"/>
</dbReference>
<dbReference type="AlphaFoldDB" id="A0A8J7MW76"/>
<dbReference type="InterPro" id="IPR050834">
    <property type="entry name" value="Glycosyltransf_2"/>
</dbReference>
<reference evidence="2" key="1">
    <citation type="submission" date="2021-01" db="EMBL/GenBank/DDBJ databases">
        <title>Genome seq and assembly of Tabrizicola sp. KVB23.</title>
        <authorList>
            <person name="Chhetri G."/>
        </authorList>
    </citation>
    <scope>NUCLEOTIDE SEQUENCE</scope>
    <source>
        <strain evidence="2">KVB23</strain>
    </source>
</reference>
<dbReference type="PANTHER" id="PTHR43685">
    <property type="entry name" value="GLYCOSYLTRANSFERASE"/>
    <property type="match status" value="1"/>
</dbReference>
<dbReference type="RefSeq" id="WP_202661551.1">
    <property type="nucleotide sequence ID" value="NZ_JAESVP010000006.1"/>
</dbReference>
<dbReference type="EMBL" id="JAESVP010000006">
    <property type="protein sequence ID" value="MBL4929009.1"/>
    <property type="molecule type" value="Genomic_DNA"/>
</dbReference>
<gene>
    <name evidence="2" type="ORF">JI744_12915</name>
</gene>
<evidence type="ECO:0000313" key="3">
    <source>
        <dbReference type="Proteomes" id="UP000619033"/>
    </source>
</evidence>
<organism evidence="2 3">
    <name type="scientific">Fuscibacter oryzae</name>
    <dbReference type="NCBI Taxonomy" id="2803939"/>
    <lineage>
        <taxon>Bacteria</taxon>
        <taxon>Pseudomonadati</taxon>
        <taxon>Pseudomonadota</taxon>
        <taxon>Alphaproteobacteria</taxon>
        <taxon>Rhodobacterales</taxon>
        <taxon>Paracoccaceae</taxon>
        <taxon>Fuscibacter</taxon>
    </lineage>
</organism>
<dbReference type="Pfam" id="PF00535">
    <property type="entry name" value="Glycos_transf_2"/>
    <property type="match status" value="1"/>
</dbReference>
<feature type="domain" description="Glycosyltransferase 2-like" evidence="1">
    <location>
        <begin position="4"/>
        <end position="159"/>
    </location>
</feature>
<keyword evidence="3" id="KW-1185">Reference proteome</keyword>
<dbReference type="InterPro" id="IPR001173">
    <property type="entry name" value="Glyco_trans_2-like"/>
</dbReference>
<proteinExistence type="predicted"/>
<dbReference type="InterPro" id="IPR029044">
    <property type="entry name" value="Nucleotide-diphossugar_trans"/>
</dbReference>
<sequence>MTLTVIIVTYNRLPLLPLAIRSVKRQAADLPLPLDILVVDDGSTDGTADWLAAQRQPGLRFVTQPNRGVTAARNAGLQALLAETTFVTFLDSDDISPPQALARQLADLRADPALDLVYGRMTMVDDISPQTLEPAADARRLDLVGIHLSCALFRRALIDRIGPFDPAFRQAEDTDYLLRTFEAGTRFRQTATVCLYYRRHAGNMTKRQEESRRYFALAIHKSLVRRRRDPTIRLDKPCFDIQSLGSTEFW</sequence>
<comment type="caution">
    <text evidence="2">The sequence shown here is derived from an EMBL/GenBank/DDBJ whole genome shotgun (WGS) entry which is preliminary data.</text>
</comment>